<evidence type="ECO:0000313" key="2">
    <source>
        <dbReference type="EMBL" id="NMO00533.1"/>
    </source>
</evidence>
<evidence type="ECO:0000256" key="1">
    <source>
        <dbReference type="SAM" id="Phobius"/>
    </source>
</evidence>
<dbReference type="Proteomes" id="UP000550729">
    <property type="component" value="Unassembled WGS sequence"/>
</dbReference>
<feature type="transmembrane region" description="Helical" evidence="1">
    <location>
        <begin position="134"/>
        <end position="152"/>
    </location>
</feature>
<accession>A0A848KVQ8</accession>
<sequence>MPVHYLFDAVLVVAVLGVMCYRQTTWRPVEVSQMWRMPIILGIVGLVMVSQTSGRVGTLDVALIAIELVVSLAIGAWMGAIAHFRRLPEPVAFGKDDRYLAEYESRTSAWGSALWLLMIATRIGLAVVAHLTGAQLAASTGLILLAFAANRAGRTFVFAGRLTRHAASPMPQLHDTLRS</sequence>
<dbReference type="AlphaFoldDB" id="A0A848KVQ8"/>
<keyword evidence="1" id="KW-0812">Transmembrane</keyword>
<feature type="transmembrane region" description="Helical" evidence="1">
    <location>
        <begin position="62"/>
        <end position="87"/>
    </location>
</feature>
<evidence type="ECO:0008006" key="4">
    <source>
        <dbReference type="Google" id="ProtNLM"/>
    </source>
</evidence>
<keyword evidence="3" id="KW-1185">Reference proteome</keyword>
<gene>
    <name evidence="2" type="ORF">HH308_04805</name>
</gene>
<dbReference type="EMBL" id="JABBNB010000004">
    <property type="protein sequence ID" value="NMO00533.1"/>
    <property type="molecule type" value="Genomic_DNA"/>
</dbReference>
<feature type="transmembrane region" description="Helical" evidence="1">
    <location>
        <begin position="6"/>
        <end position="22"/>
    </location>
</feature>
<feature type="transmembrane region" description="Helical" evidence="1">
    <location>
        <begin position="34"/>
        <end position="50"/>
    </location>
</feature>
<name>A0A848KVQ8_9ACTN</name>
<evidence type="ECO:0000313" key="3">
    <source>
        <dbReference type="Proteomes" id="UP000550729"/>
    </source>
</evidence>
<reference evidence="2 3" key="1">
    <citation type="submission" date="2020-04" db="EMBL/GenBank/DDBJ databases">
        <title>Gordonia sp. nov. TBRC 11910.</title>
        <authorList>
            <person name="Suriyachadkun C."/>
        </authorList>
    </citation>
    <scope>NUCLEOTIDE SEQUENCE [LARGE SCALE GENOMIC DNA]</scope>
    <source>
        <strain evidence="2 3">TBRC 11910</strain>
    </source>
</reference>
<protein>
    <recommendedName>
        <fullName evidence="4">DUF1453 domain-containing protein</fullName>
    </recommendedName>
</protein>
<proteinExistence type="predicted"/>
<comment type="caution">
    <text evidence="2">The sequence shown here is derived from an EMBL/GenBank/DDBJ whole genome shotgun (WGS) entry which is preliminary data.</text>
</comment>
<keyword evidence="1" id="KW-0472">Membrane</keyword>
<organism evidence="2 3">
    <name type="scientific">Gordonia asplenii</name>
    <dbReference type="NCBI Taxonomy" id="2725283"/>
    <lineage>
        <taxon>Bacteria</taxon>
        <taxon>Bacillati</taxon>
        <taxon>Actinomycetota</taxon>
        <taxon>Actinomycetes</taxon>
        <taxon>Mycobacteriales</taxon>
        <taxon>Gordoniaceae</taxon>
        <taxon>Gordonia</taxon>
    </lineage>
</organism>
<keyword evidence="1" id="KW-1133">Transmembrane helix</keyword>
<dbReference type="RefSeq" id="WP_170193048.1">
    <property type="nucleotide sequence ID" value="NZ_JABBNB010000004.1"/>
</dbReference>